<accession>A0A1Z4BLV0</accession>
<evidence type="ECO:0000313" key="6">
    <source>
        <dbReference type="Proteomes" id="UP000197007"/>
    </source>
</evidence>
<keyword evidence="3" id="KW-0653">Protein transport</keyword>
<evidence type="ECO:0000256" key="4">
    <source>
        <dbReference type="ARBA" id="ARBA00023010"/>
    </source>
</evidence>
<organism evidence="5 6">
    <name type="scientific">Capnocytophaga endodontalis</name>
    <dbReference type="NCBI Taxonomy" id="2708117"/>
    <lineage>
        <taxon>Bacteria</taxon>
        <taxon>Pseudomonadati</taxon>
        <taxon>Bacteroidota</taxon>
        <taxon>Flavobacteriia</taxon>
        <taxon>Flavobacteriales</taxon>
        <taxon>Flavobacteriaceae</taxon>
        <taxon>Capnocytophaga</taxon>
    </lineage>
</organism>
<dbReference type="InterPro" id="IPR035958">
    <property type="entry name" value="SecB-like_sf"/>
</dbReference>
<dbReference type="AlphaFoldDB" id="A0A1Z4BLV0"/>
<dbReference type="RefSeq" id="WP_088593422.1">
    <property type="nucleotide sequence ID" value="NZ_CP022022.1"/>
</dbReference>
<keyword evidence="2" id="KW-0813">Transport</keyword>
<dbReference type="Proteomes" id="UP000197007">
    <property type="component" value="Chromosome"/>
</dbReference>
<proteinExistence type="inferred from homology"/>
<dbReference type="InterPro" id="IPR003708">
    <property type="entry name" value="SecB"/>
</dbReference>
<evidence type="ECO:0000256" key="1">
    <source>
        <dbReference type="ARBA" id="ARBA00009990"/>
    </source>
</evidence>
<dbReference type="EMBL" id="CP022022">
    <property type="protein sequence ID" value="ASF42253.1"/>
    <property type="molecule type" value="Genomic_DNA"/>
</dbReference>
<evidence type="ECO:0000313" key="5">
    <source>
        <dbReference type="EMBL" id="ASF42253.1"/>
    </source>
</evidence>
<gene>
    <name evidence="5" type="ORF">CBG49_03630</name>
</gene>
<evidence type="ECO:0000256" key="3">
    <source>
        <dbReference type="ARBA" id="ARBA00022927"/>
    </source>
</evidence>
<keyword evidence="6" id="KW-1185">Reference proteome</keyword>
<name>A0A1Z4BLV0_9FLAO</name>
<dbReference type="Pfam" id="PF02556">
    <property type="entry name" value="SecB"/>
    <property type="match status" value="1"/>
</dbReference>
<dbReference type="Gene3D" id="3.10.420.10">
    <property type="entry name" value="SecB-like"/>
    <property type="match status" value="1"/>
</dbReference>
<dbReference type="GO" id="GO:0051082">
    <property type="term" value="F:unfolded protein binding"/>
    <property type="evidence" value="ECO:0007669"/>
    <property type="project" value="InterPro"/>
</dbReference>
<sequence>MQSASFSIINYQFDEVYINLHNYKEGDLGILFTTKGVFQKDKKVFELIFSVSLQHENTEPFVRINCKGLFEFKNVETIEDIPDFFYKNSIAILFPYVRAYISLVTTQANVPGIILPTYNLSSLEEKLRNNTTEA</sequence>
<comment type="similarity">
    <text evidence="1">Belongs to the SecB family.</text>
</comment>
<dbReference type="GO" id="GO:0015031">
    <property type="term" value="P:protein transport"/>
    <property type="evidence" value="ECO:0007669"/>
    <property type="project" value="UniProtKB-KW"/>
</dbReference>
<evidence type="ECO:0000256" key="2">
    <source>
        <dbReference type="ARBA" id="ARBA00022448"/>
    </source>
</evidence>
<keyword evidence="4" id="KW-0811">Translocation</keyword>
<dbReference type="SUPFAM" id="SSF54611">
    <property type="entry name" value="SecB-like"/>
    <property type="match status" value="1"/>
</dbReference>
<dbReference type="KEGG" id="capn:CBG49_03630"/>
<dbReference type="GO" id="GO:0051262">
    <property type="term" value="P:protein tetramerization"/>
    <property type="evidence" value="ECO:0007669"/>
    <property type="project" value="InterPro"/>
</dbReference>
<protein>
    <recommendedName>
        <fullName evidence="7">Preprotein translocase subunit SecB</fullName>
    </recommendedName>
</protein>
<evidence type="ECO:0008006" key="7">
    <source>
        <dbReference type="Google" id="ProtNLM"/>
    </source>
</evidence>
<reference evidence="6" key="1">
    <citation type="submission" date="2017-06" db="EMBL/GenBank/DDBJ databases">
        <title>Complete genome sequence of Capnocytophaga sp. KCOM 1579 (=ChDC OS43) isolated from a human refractory periapical abscess lesion.</title>
        <authorList>
            <person name="Kook J.-K."/>
            <person name="Park S.-N."/>
            <person name="Lim Y.K."/>
            <person name="Roh H."/>
        </authorList>
    </citation>
    <scope>NUCLEOTIDE SEQUENCE [LARGE SCALE GENOMIC DNA]</scope>
    <source>
        <strain evidence="6">ChDC OS43</strain>
    </source>
</reference>